<organism evidence="1 3">
    <name type="scientific">Rotaria sordida</name>
    <dbReference type="NCBI Taxonomy" id="392033"/>
    <lineage>
        <taxon>Eukaryota</taxon>
        <taxon>Metazoa</taxon>
        <taxon>Spiralia</taxon>
        <taxon>Gnathifera</taxon>
        <taxon>Rotifera</taxon>
        <taxon>Eurotatoria</taxon>
        <taxon>Bdelloidea</taxon>
        <taxon>Philodinida</taxon>
        <taxon>Philodinidae</taxon>
        <taxon>Rotaria</taxon>
    </lineage>
</organism>
<evidence type="ECO:0000313" key="3">
    <source>
        <dbReference type="Proteomes" id="UP000663854"/>
    </source>
</evidence>
<dbReference type="EMBL" id="CAJNOH010000047">
    <property type="protein sequence ID" value="CAF0808538.1"/>
    <property type="molecule type" value="Genomic_DNA"/>
</dbReference>
<dbReference type="EMBL" id="CAJNOL010000652">
    <property type="protein sequence ID" value="CAF1153825.1"/>
    <property type="molecule type" value="Genomic_DNA"/>
</dbReference>
<protein>
    <recommendedName>
        <fullName evidence="5">ISXO2-like transposase domain-containing protein</fullName>
    </recommendedName>
</protein>
<sequence>MDPNILEISLICSSEASATQFAQNHGLLLNDQSIQSAQQPLGKCRLGTTNCPVNHSQNFVNPIDGTNTQRIEANWGWMKTKLIKSMRGTKDNLLPGHLAEYWWKGIHDESLFLDIIDEIRRQKPLQ</sequence>
<accession>A0A813TE95</accession>
<name>A0A813TE95_9BILA</name>
<dbReference type="PANTHER" id="PTHR47163">
    <property type="entry name" value="DDE_TNP_IS1595 DOMAIN-CONTAINING PROTEIN"/>
    <property type="match status" value="1"/>
</dbReference>
<dbReference type="Proteomes" id="UP000663854">
    <property type="component" value="Unassembled WGS sequence"/>
</dbReference>
<dbReference type="AlphaFoldDB" id="A0A813TE95"/>
<dbReference type="Proteomes" id="UP000663870">
    <property type="component" value="Unassembled WGS sequence"/>
</dbReference>
<reference evidence="1" key="1">
    <citation type="submission" date="2021-02" db="EMBL/GenBank/DDBJ databases">
        <authorList>
            <person name="Nowell W R."/>
        </authorList>
    </citation>
    <scope>NUCLEOTIDE SEQUENCE</scope>
</reference>
<evidence type="ECO:0008006" key="5">
    <source>
        <dbReference type="Google" id="ProtNLM"/>
    </source>
</evidence>
<keyword evidence="4" id="KW-1185">Reference proteome</keyword>
<dbReference type="PANTHER" id="PTHR47163:SF2">
    <property type="entry name" value="SI:DKEY-17M8.2"/>
    <property type="match status" value="1"/>
</dbReference>
<comment type="caution">
    <text evidence="1">The sequence shown here is derived from an EMBL/GenBank/DDBJ whole genome shotgun (WGS) entry which is preliminary data.</text>
</comment>
<gene>
    <name evidence="2" type="ORF">JXQ802_LOCUS21883</name>
    <name evidence="1" type="ORF">PYM288_LOCUS4975</name>
</gene>
<proteinExistence type="predicted"/>
<evidence type="ECO:0000313" key="4">
    <source>
        <dbReference type="Proteomes" id="UP000663870"/>
    </source>
</evidence>
<evidence type="ECO:0000313" key="2">
    <source>
        <dbReference type="EMBL" id="CAF1153825.1"/>
    </source>
</evidence>
<dbReference type="InterPro" id="IPR053164">
    <property type="entry name" value="IS1016-like_transposase"/>
</dbReference>
<evidence type="ECO:0000313" key="1">
    <source>
        <dbReference type="EMBL" id="CAF0808538.1"/>
    </source>
</evidence>